<feature type="transmembrane region" description="Helical" evidence="11">
    <location>
        <begin position="140"/>
        <end position="166"/>
    </location>
</feature>
<geneLocation type="mitochondrion" evidence="12"/>
<accession>A0A0H4SNC8</accession>
<keyword evidence="3" id="KW-0813">Transport</keyword>
<keyword evidence="12" id="KW-0496">Mitochondrion</keyword>
<gene>
    <name evidence="12" type="primary">ATP6</name>
</gene>
<dbReference type="GO" id="GO:0045259">
    <property type="term" value="C:proton-transporting ATP synthase complex"/>
    <property type="evidence" value="ECO:0007669"/>
    <property type="project" value="UniProtKB-KW"/>
</dbReference>
<evidence type="ECO:0000256" key="3">
    <source>
        <dbReference type="ARBA" id="ARBA00022448"/>
    </source>
</evidence>
<keyword evidence="9 11" id="KW-0472">Membrane</keyword>
<dbReference type="AlphaFoldDB" id="A0A0H4SNC8"/>
<evidence type="ECO:0000256" key="11">
    <source>
        <dbReference type="SAM" id="Phobius"/>
    </source>
</evidence>
<evidence type="ECO:0000256" key="5">
    <source>
        <dbReference type="ARBA" id="ARBA00022692"/>
    </source>
</evidence>
<reference evidence="12" key="1">
    <citation type="journal article" date="2015" name="Parasit. Vectors">
        <title>Complete mitochondrial genomes and nuclear ribosomal RNA operons of two species of Diplostomum (Platyhelminthes: Trematoda): a molecular resource for taxonomy and molecular epidemiology of important fish pathogens.</title>
        <authorList>
            <person name="Brabec J."/>
            <person name="Kostadinova A."/>
            <person name="Scholz T."/>
            <person name="Littlewood D.T."/>
        </authorList>
    </citation>
    <scope>NUCLEOTIDE SEQUENCE</scope>
    <source>
        <strain evidence="12">Spa3a</strain>
    </source>
</reference>
<comment type="subcellular location">
    <subcellularLocation>
        <location evidence="1">Membrane</location>
        <topology evidence="1">Multi-pass membrane protein</topology>
    </subcellularLocation>
</comment>
<dbReference type="EMBL" id="KR269763">
    <property type="protein sequence ID" value="AKP94286.1"/>
    <property type="molecule type" value="Genomic_DNA"/>
</dbReference>
<keyword evidence="10" id="KW-0066">ATP synthesis</keyword>
<comment type="similarity">
    <text evidence="2">Belongs to the ATPase A chain family.</text>
</comment>
<evidence type="ECO:0000256" key="9">
    <source>
        <dbReference type="ARBA" id="ARBA00023136"/>
    </source>
</evidence>
<dbReference type="SUPFAM" id="SSF81336">
    <property type="entry name" value="F1F0 ATP synthase subunit A"/>
    <property type="match status" value="1"/>
</dbReference>
<feature type="transmembrane region" description="Helical" evidence="11">
    <location>
        <begin position="76"/>
        <end position="99"/>
    </location>
</feature>
<keyword evidence="6" id="KW-0375">Hydrogen ion transport</keyword>
<evidence type="ECO:0000256" key="1">
    <source>
        <dbReference type="ARBA" id="ARBA00004141"/>
    </source>
</evidence>
<dbReference type="GO" id="GO:1902600">
    <property type="term" value="P:proton transmembrane transport"/>
    <property type="evidence" value="ECO:0007669"/>
    <property type="project" value="UniProtKB-KW"/>
</dbReference>
<feature type="transmembrane region" description="Helical" evidence="11">
    <location>
        <begin position="52"/>
        <end position="70"/>
    </location>
</feature>
<sequence>MISVSRLNILINLFVLRLVGGISDYFYRASLLIVLMCFLFLRVPYVFGINGFFLFLVLFIFPLFLSLMFFRLRTEISLFFSSFVPTGTPLWIAPFVCLAETISYLVRPFVLLIRPFLNLSIGAFGGASLGFMTLHFGTGVIFLLVLLFFYEIFVALVHWFIICNILSFSVDH</sequence>
<name>A0A0H4SNC8_9TREM</name>
<evidence type="ECO:0000256" key="10">
    <source>
        <dbReference type="ARBA" id="ARBA00023310"/>
    </source>
</evidence>
<dbReference type="GO" id="GO:0006754">
    <property type="term" value="P:ATP biosynthetic process"/>
    <property type="evidence" value="ECO:0007669"/>
    <property type="project" value="UniProtKB-KW"/>
</dbReference>
<keyword evidence="8" id="KW-0406">Ion transport</keyword>
<evidence type="ECO:0000256" key="2">
    <source>
        <dbReference type="ARBA" id="ARBA00006810"/>
    </source>
</evidence>
<proteinExistence type="inferred from homology"/>
<keyword evidence="4" id="KW-0138">CF(0)</keyword>
<evidence type="ECO:0000256" key="8">
    <source>
        <dbReference type="ARBA" id="ARBA00023065"/>
    </source>
</evidence>
<feature type="transmembrane region" description="Helical" evidence="11">
    <location>
        <begin position="111"/>
        <end position="134"/>
    </location>
</feature>
<organism evidence="12">
    <name type="scientific">Diplostomum spathaceum</name>
    <dbReference type="NCBI Taxonomy" id="183647"/>
    <lineage>
        <taxon>Eukaryota</taxon>
        <taxon>Metazoa</taxon>
        <taxon>Spiralia</taxon>
        <taxon>Lophotrochozoa</taxon>
        <taxon>Platyhelminthes</taxon>
        <taxon>Trematoda</taxon>
        <taxon>Digenea</taxon>
        <taxon>Diplostomida</taxon>
        <taxon>Diplostomoidea</taxon>
        <taxon>Diplostomidae</taxon>
        <taxon>Diplostomum</taxon>
    </lineage>
</organism>
<dbReference type="InterPro" id="IPR035908">
    <property type="entry name" value="F0_ATP_A_sf"/>
</dbReference>
<keyword evidence="7 11" id="KW-1133">Transmembrane helix</keyword>
<protein>
    <submittedName>
        <fullName evidence="12">ATP synthase F0 subunit 6</fullName>
    </submittedName>
</protein>
<keyword evidence="5 11" id="KW-0812">Transmembrane</keyword>
<evidence type="ECO:0000256" key="6">
    <source>
        <dbReference type="ARBA" id="ARBA00022781"/>
    </source>
</evidence>
<evidence type="ECO:0000256" key="4">
    <source>
        <dbReference type="ARBA" id="ARBA00022547"/>
    </source>
</evidence>
<evidence type="ECO:0000313" key="12">
    <source>
        <dbReference type="EMBL" id="AKP94286.1"/>
    </source>
</evidence>
<evidence type="ECO:0000256" key="7">
    <source>
        <dbReference type="ARBA" id="ARBA00022989"/>
    </source>
</evidence>